<dbReference type="Proteomes" id="UP001289374">
    <property type="component" value="Unassembled WGS sequence"/>
</dbReference>
<dbReference type="NCBIfam" id="TIGR00756">
    <property type="entry name" value="PPR"/>
    <property type="match status" value="3"/>
</dbReference>
<evidence type="ECO:0000313" key="3">
    <source>
        <dbReference type="EMBL" id="KAK4392874.1"/>
    </source>
</evidence>
<dbReference type="Pfam" id="PF20431">
    <property type="entry name" value="E_motif"/>
    <property type="match status" value="1"/>
</dbReference>
<protein>
    <submittedName>
        <fullName evidence="3">Pentatricopeptide repeat-containing protein</fullName>
    </submittedName>
</protein>
<dbReference type="PANTHER" id="PTHR47926:SF393">
    <property type="entry name" value="REPEAT-CONTAINING PROTEIN, PUTATIVE-RELATED"/>
    <property type="match status" value="1"/>
</dbReference>
<keyword evidence="1" id="KW-0677">Repeat</keyword>
<sequence length="487" mass="53961">MPPSKLTFLVKLSLAHRRTITALAFHQTLWQTSSPPAQRAPLSLMVDKCKSMDQLKQIHAQMIVTSRIHDTFAASRLLNFYALSASGDLNYALKLLEHTPMPNLFMWNTVIRAQASSSSPFEGVLLYADMRRQGVIPGKHTFPFVLKACSNMKSVKCCEQVHAHVLKFGLDSDLHVVNGLVRGYSVSDGIDDARRVFDELDDRNLSIWTTMICGYAQNDSAGEAIRLFDGMIADGFEPNGVVLCSVLSACAQSACLDLGEQIHEYIQEKGMELDVILGTALVNMYAKNGSLAKAKQCFYGLKQKNIATWNALICGLAIHGHVEEAIHFFTKLEKEKVMPNDITLLGVLSACCHAGLLDYGRKIFYSMKRNYGIEPKIKHYGCMVDLLGRGGQVVEAEELIKGMVWKADVVIWGALLSACKESGNIEVAERVVKEILDLDPHNHAVYVILSNMYAEAGRWEDVMKRRKGMKEGSLKKTAGWSLVGGDT</sequence>
<dbReference type="FunFam" id="1.25.40.10:FF:000470">
    <property type="entry name" value="Pentatricopeptide repeat-containing protein At5g66520"/>
    <property type="match status" value="1"/>
</dbReference>
<dbReference type="InterPro" id="IPR011990">
    <property type="entry name" value="TPR-like_helical_dom_sf"/>
</dbReference>
<feature type="repeat" description="PPR" evidence="2">
    <location>
        <begin position="204"/>
        <end position="238"/>
    </location>
</feature>
<gene>
    <name evidence="3" type="ORF">Sango_1758200</name>
</gene>
<dbReference type="GO" id="GO:0009451">
    <property type="term" value="P:RNA modification"/>
    <property type="evidence" value="ECO:0007669"/>
    <property type="project" value="InterPro"/>
</dbReference>
<organism evidence="3 4">
    <name type="scientific">Sesamum angolense</name>
    <dbReference type="NCBI Taxonomy" id="2727404"/>
    <lineage>
        <taxon>Eukaryota</taxon>
        <taxon>Viridiplantae</taxon>
        <taxon>Streptophyta</taxon>
        <taxon>Embryophyta</taxon>
        <taxon>Tracheophyta</taxon>
        <taxon>Spermatophyta</taxon>
        <taxon>Magnoliopsida</taxon>
        <taxon>eudicotyledons</taxon>
        <taxon>Gunneridae</taxon>
        <taxon>Pentapetalae</taxon>
        <taxon>asterids</taxon>
        <taxon>lamiids</taxon>
        <taxon>Lamiales</taxon>
        <taxon>Pedaliaceae</taxon>
        <taxon>Sesamum</taxon>
    </lineage>
</organism>
<proteinExistence type="predicted"/>
<dbReference type="InterPro" id="IPR002885">
    <property type="entry name" value="PPR_rpt"/>
</dbReference>
<reference evidence="3" key="1">
    <citation type="submission" date="2020-06" db="EMBL/GenBank/DDBJ databases">
        <authorList>
            <person name="Li T."/>
            <person name="Hu X."/>
            <person name="Zhang T."/>
            <person name="Song X."/>
            <person name="Zhang H."/>
            <person name="Dai N."/>
            <person name="Sheng W."/>
            <person name="Hou X."/>
            <person name="Wei L."/>
        </authorList>
    </citation>
    <scope>NUCLEOTIDE SEQUENCE</scope>
    <source>
        <strain evidence="3">K16</strain>
        <tissue evidence="3">Leaf</tissue>
    </source>
</reference>
<name>A0AAE1WG74_9LAMI</name>
<reference evidence="3" key="2">
    <citation type="journal article" date="2024" name="Plant">
        <title>Genomic evolution and insights into agronomic trait innovations of Sesamum species.</title>
        <authorList>
            <person name="Miao H."/>
            <person name="Wang L."/>
            <person name="Qu L."/>
            <person name="Liu H."/>
            <person name="Sun Y."/>
            <person name="Le M."/>
            <person name="Wang Q."/>
            <person name="Wei S."/>
            <person name="Zheng Y."/>
            <person name="Lin W."/>
            <person name="Duan Y."/>
            <person name="Cao H."/>
            <person name="Xiong S."/>
            <person name="Wang X."/>
            <person name="Wei L."/>
            <person name="Li C."/>
            <person name="Ma Q."/>
            <person name="Ju M."/>
            <person name="Zhao R."/>
            <person name="Li G."/>
            <person name="Mu C."/>
            <person name="Tian Q."/>
            <person name="Mei H."/>
            <person name="Zhang T."/>
            <person name="Gao T."/>
            <person name="Zhang H."/>
        </authorList>
    </citation>
    <scope>NUCLEOTIDE SEQUENCE</scope>
    <source>
        <strain evidence="3">K16</strain>
    </source>
</reference>
<evidence type="ECO:0000256" key="2">
    <source>
        <dbReference type="PROSITE-ProRule" id="PRU00708"/>
    </source>
</evidence>
<dbReference type="Pfam" id="PF01535">
    <property type="entry name" value="PPR"/>
    <property type="match status" value="3"/>
</dbReference>
<comment type="caution">
    <text evidence="3">The sequence shown here is derived from an EMBL/GenBank/DDBJ whole genome shotgun (WGS) entry which is preliminary data.</text>
</comment>
<dbReference type="GO" id="GO:0003723">
    <property type="term" value="F:RNA binding"/>
    <property type="evidence" value="ECO:0007669"/>
    <property type="project" value="InterPro"/>
</dbReference>
<dbReference type="InterPro" id="IPR046960">
    <property type="entry name" value="PPR_At4g14850-like_plant"/>
</dbReference>
<keyword evidence="4" id="KW-1185">Reference proteome</keyword>
<dbReference type="PROSITE" id="PS51375">
    <property type="entry name" value="PPR"/>
    <property type="match status" value="3"/>
</dbReference>
<dbReference type="EMBL" id="JACGWL010000010">
    <property type="protein sequence ID" value="KAK4392874.1"/>
    <property type="molecule type" value="Genomic_DNA"/>
</dbReference>
<dbReference type="FunFam" id="1.25.40.10:FF:000090">
    <property type="entry name" value="Pentatricopeptide repeat-containing protein, chloroplastic"/>
    <property type="match status" value="1"/>
</dbReference>
<dbReference type="SUPFAM" id="SSF48452">
    <property type="entry name" value="TPR-like"/>
    <property type="match status" value="1"/>
</dbReference>
<feature type="repeat" description="PPR" evidence="2">
    <location>
        <begin position="103"/>
        <end position="137"/>
    </location>
</feature>
<evidence type="ECO:0000256" key="1">
    <source>
        <dbReference type="ARBA" id="ARBA00022737"/>
    </source>
</evidence>
<accession>A0AAE1WG74</accession>
<dbReference type="PANTHER" id="PTHR47926">
    <property type="entry name" value="PENTATRICOPEPTIDE REPEAT-CONTAINING PROTEIN"/>
    <property type="match status" value="1"/>
</dbReference>
<evidence type="ECO:0000313" key="4">
    <source>
        <dbReference type="Proteomes" id="UP001289374"/>
    </source>
</evidence>
<dbReference type="InterPro" id="IPR046848">
    <property type="entry name" value="E_motif"/>
</dbReference>
<dbReference type="Gene3D" id="1.25.40.10">
    <property type="entry name" value="Tetratricopeptide repeat domain"/>
    <property type="match status" value="3"/>
</dbReference>
<feature type="repeat" description="PPR" evidence="2">
    <location>
        <begin position="305"/>
        <end position="339"/>
    </location>
</feature>
<dbReference type="AlphaFoldDB" id="A0AAE1WG74"/>
<dbReference type="Pfam" id="PF13041">
    <property type="entry name" value="PPR_2"/>
    <property type="match status" value="1"/>
</dbReference>